<evidence type="ECO:0000313" key="1">
    <source>
        <dbReference type="EMBL" id="JAV20977.1"/>
    </source>
</evidence>
<accession>A0A1Q3F099</accession>
<dbReference type="EMBL" id="GFDL01014068">
    <property type="protein sequence ID" value="JAV20977.1"/>
    <property type="molecule type" value="Transcribed_RNA"/>
</dbReference>
<proteinExistence type="predicted"/>
<organism evidence="1">
    <name type="scientific">Culex tarsalis</name>
    <name type="common">Encephalitis mosquito</name>
    <dbReference type="NCBI Taxonomy" id="7177"/>
    <lineage>
        <taxon>Eukaryota</taxon>
        <taxon>Metazoa</taxon>
        <taxon>Ecdysozoa</taxon>
        <taxon>Arthropoda</taxon>
        <taxon>Hexapoda</taxon>
        <taxon>Insecta</taxon>
        <taxon>Pterygota</taxon>
        <taxon>Neoptera</taxon>
        <taxon>Endopterygota</taxon>
        <taxon>Diptera</taxon>
        <taxon>Nematocera</taxon>
        <taxon>Culicoidea</taxon>
        <taxon>Culicidae</taxon>
        <taxon>Culicinae</taxon>
        <taxon>Culicini</taxon>
        <taxon>Culex</taxon>
        <taxon>Culex</taxon>
    </lineage>
</organism>
<protein>
    <submittedName>
        <fullName evidence="1">Uncharacterized protein</fullName>
    </submittedName>
</protein>
<sequence>MNEAYSLLDNKQEAGDDSEFIGAADFYDPIAALLSSIGGEAENLTEELRKYGIKYEHLSALCDEDLSLLGMKNKKVRDEVLAEISSLPNQMEHYDGELKTLNKQEYIGDVLANMSSQLDNLKILLVLTQHRIQTHHVNNVQINENKYASEVVANVCHKLKHGTLELQNSVDRLLQGQLPRDEPKDVQRVSSAPSTCHMKILLMASVLLSSAYLGLKYFKVKPFMM</sequence>
<reference evidence="1" key="1">
    <citation type="submission" date="2017-01" db="EMBL/GenBank/DDBJ databases">
        <title>A deep insight into the sialotranscriptome of adult male and female Cluex tarsalis mosquitoes.</title>
        <authorList>
            <person name="Ribeiro J.M."/>
            <person name="Moreira F."/>
            <person name="Bernard K.A."/>
            <person name="Calvo E."/>
        </authorList>
    </citation>
    <scope>NUCLEOTIDE SEQUENCE</scope>
    <source>
        <strain evidence="1">Kern County</strain>
        <tissue evidence="1">Salivary glands</tissue>
    </source>
</reference>
<dbReference type="AlphaFoldDB" id="A0A1Q3F099"/>
<name>A0A1Q3F099_CULTA</name>